<dbReference type="EMBL" id="QFNK01000178">
    <property type="protein sequence ID" value="PZO84366.1"/>
    <property type="molecule type" value="Genomic_DNA"/>
</dbReference>
<dbReference type="GO" id="GO:0016787">
    <property type="term" value="F:hydrolase activity"/>
    <property type="evidence" value="ECO:0007669"/>
    <property type="project" value="InterPro"/>
</dbReference>
<evidence type="ECO:0008006" key="3">
    <source>
        <dbReference type="Google" id="ProtNLM"/>
    </source>
</evidence>
<dbReference type="AlphaFoldDB" id="A0A2W4ZS84"/>
<dbReference type="Gene3D" id="3.40.50.1820">
    <property type="entry name" value="alpha/beta hydrolase"/>
    <property type="match status" value="1"/>
</dbReference>
<protein>
    <recommendedName>
        <fullName evidence="3">Alpha/beta hydrolase</fullName>
    </recommendedName>
</protein>
<dbReference type="Proteomes" id="UP000249557">
    <property type="component" value="Unassembled WGS sequence"/>
</dbReference>
<evidence type="ECO:0000313" key="1">
    <source>
        <dbReference type="EMBL" id="PZO84366.1"/>
    </source>
</evidence>
<dbReference type="PANTHER" id="PTHR15394">
    <property type="entry name" value="SERINE HYDROLASE RBBP9"/>
    <property type="match status" value="1"/>
</dbReference>
<gene>
    <name evidence="1" type="ORF">DI626_08325</name>
</gene>
<dbReference type="InterPro" id="IPR010662">
    <property type="entry name" value="RBBP9/YdeN"/>
</dbReference>
<dbReference type="InterPro" id="IPR029058">
    <property type="entry name" value="AB_hydrolase_fold"/>
</dbReference>
<dbReference type="Pfam" id="PF06821">
    <property type="entry name" value="Ser_hydrolase"/>
    <property type="match status" value="1"/>
</dbReference>
<organism evidence="1 2">
    <name type="scientific">Micavibrio aeruginosavorus</name>
    <dbReference type="NCBI Taxonomy" id="349221"/>
    <lineage>
        <taxon>Bacteria</taxon>
        <taxon>Pseudomonadati</taxon>
        <taxon>Bdellovibrionota</taxon>
        <taxon>Bdellovibrionia</taxon>
        <taxon>Bdellovibrionales</taxon>
        <taxon>Pseudobdellovibrionaceae</taxon>
        <taxon>Micavibrio</taxon>
    </lineage>
</organism>
<reference evidence="1 2" key="1">
    <citation type="submission" date="2017-08" db="EMBL/GenBank/DDBJ databases">
        <title>Infants hospitalized years apart are colonized by the same room-sourced microbial strains.</title>
        <authorList>
            <person name="Brooks B."/>
            <person name="Olm M.R."/>
            <person name="Firek B.A."/>
            <person name="Baker R."/>
            <person name="Thomas B.C."/>
            <person name="Morowitz M.J."/>
            <person name="Banfield J.F."/>
        </authorList>
    </citation>
    <scope>NUCLEOTIDE SEQUENCE [LARGE SCALE GENOMIC DNA]</scope>
    <source>
        <strain evidence="1">S2_018_000_R2_104</strain>
    </source>
</reference>
<dbReference type="SUPFAM" id="SSF53474">
    <property type="entry name" value="alpha/beta-Hydrolases"/>
    <property type="match status" value="1"/>
</dbReference>
<feature type="non-terminal residue" evidence="1">
    <location>
        <position position="152"/>
    </location>
</feature>
<proteinExistence type="predicted"/>
<name>A0A2W4ZS84_9BACT</name>
<evidence type="ECO:0000313" key="2">
    <source>
        <dbReference type="Proteomes" id="UP000249557"/>
    </source>
</evidence>
<sequence>MRNAYILHGRPDSFEYLEQDVPSPSNAHWIPWLQRKFLRDGVLCQALEMPTPYKPVYKEWADTFSQAKLKDDSIIVAHSAGGGFILKWLHEHPEIKIAKLILVAPWLDLKRHDDDFLSFNLDANAADRFGELHILYSTDEPVPGIAESKDLI</sequence>
<accession>A0A2W4ZS84</accession>
<comment type="caution">
    <text evidence="1">The sequence shown here is derived from an EMBL/GenBank/DDBJ whole genome shotgun (WGS) entry which is preliminary data.</text>
</comment>
<dbReference type="PANTHER" id="PTHR15394:SF3">
    <property type="entry name" value="SERINE HYDROLASE RBBP9"/>
    <property type="match status" value="1"/>
</dbReference>